<dbReference type="RefSeq" id="WP_345679688.1">
    <property type="nucleotide sequence ID" value="NZ_BAABHS010000034.1"/>
</dbReference>
<protein>
    <submittedName>
        <fullName evidence="4">XdhC family protein</fullName>
    </submittedName>
</protein>
<accession>A0ABP9I521</accession>
<evidence type="ECO:0000259" key="2">
    <source>
        <dbReference type="Pfam" id="PF02625"/>
    </source>
</evidence>
<evidence type="ECO:0000313" key="5">
    <source>
        <dbReference type="Proteomes" id="UP001500466"/>
    </source>
</evidence>
<comment type="caution">
    <text evidence="4">The sequence shown here is derived from an EMBL/GenBank/DDBJ whole genome shotgun (WGS) entry which is preliminary data.</text>
</comment>
<reference evidence="5" key="1">
    <citation type="journal article" date="2019" name="Int. J. Syst. Evol. Microbiol.">
        <title>The Global Catalogue of Microorganisms (GCM) 10K type strain sequencing project: providing services to taxonomists for standard genome sequencing and annotation.</title>
        <authorList>
            <consortium name="The Broad Institute Genomics Platform"/>
            <consortium name="The Broad Institute Genome Sequencing Center for Infectious Disease"/>
            <person name="Wu L."/>
            <person name="Ma J."/>
        </authorList>
    </citation>
    <scope>NUCLEOTIDE SEQUENCE [LARGE SCALE GENOMIC DNA]</scope>
    <source>
        <strain evidence="5">JCM 17986</strain>
    </source>
</reference>
<dbReference type="Gene3D" id="3.40.50.720">
    <property type="entry name" value="NAD(P)-binding Rossmann-like Domain"/>
    <property type="match status" value="1"/>
</dbReference>
<organism evidence="4 5">
    <name type="scientific">Yinghuangia aomiensis</name>
    <dbReference type="NCBI Taxonomy" id="676205"/>
    <lineage>
        <taxon>Bacteria</taxon>
        <taxon>Bacillati</taxon>
        <taxon>Actinomycetota</taxon>
        <taxon>Actinomycetes</taxon>
        <taxon>Kitasatosporales</taxon>
        <taxon>Streptomycetaceae</taxon>
        <taxon>Yinghuangia</taxon>
    </lineage>
</organism>
<dbReference type="InterPro" id="IPR052698">
    <property type="entry name" value="MoCofactor_Util/Proc"/>
</dbReference>
<name>A0ABP9I521_9ACTN</name>
<feature type="domain" description="XdhC- CoxI" evidence="2">
    <location>
        <begin position="11"/>
        <end position="77"/>
    </location>
</feature>
<dbReference type="EMBL" id="BAABHS010000034">
    <property type="protein sequence ID" value="GAA4987913.1"/>
    <property type="molecule type" value="Genomic_DNA"/>
</dbReference>
<evidence type="ECO:0000256" key="1">
    <source>
        <dbReference type="SAM" id="MobiDB-lite"/>
    </source>
</evidence>
<sequence length="354" mass="37539">MRELSGELAAWYRTGRTFALATVTATHRSAPREIGAVMAVSSDGTVLGSVSGGCVEGAVYELARDVIATGRAQAAAYGVSDEDALMAGLTCGGTLEVFVEPVDARHYPEFPAVLTALQDGTPIAVATVVASPDRERVGHHGLSGQSGPLAALADRSLTDGHSGVSHPHDDAEAVFVRSHLPRPRLLVFGSNDYAAAVADLGHFTGYHVTVCDARPVFTTPERFPHADELVVDWPDRYLARTHVDTRTAICVLTHDPKFDVPVLTRALRLPVAYVGAMGSRRAHEDRLTRLHSAGVTPAELARLHSPIGLDLGARSPQQTAVSILAEIVKITHGGTGTHLSHTTNRIHPDPVPAD</sequence>
<feature type="region of interest" description="Disordered" evidence="1">
    <location>
        <begin position="335"/>
        <end position="354"/>
    </location>
</feature>
<proteinExistence type="predicted"/>
<dbReference type="PANTHER" id="PTHR30388:SF4">
    <property type="entry name" value="MOLYBDENUM COFACTOR INSERTION CHAPERONE PAOD"/>
    <property type="match status" value="1"/>
</dbReference>
<dbReference type="PANTHER" id="PTHR30388">
    <property type="entry name" value="ALDEHYDE OXIDOREDUCTASE MOLYBDENUM COFACTOR ASSEMBLY PROTEIN"/>
    <property type="match status" value="1"/>
</dbReference>
<dbReference type="Pfam" id="PF13478">
    <property type="entry name" value="XdhC_C"/>
    <property type="match status" value="1"/>
</dbReference>
<keyword evidence="5" id="KW-1185">Reference proteome</keyword>
<dbReference type="Proteomes" id="UP001500466">
    <property type="component" value="Unassembled WGS sequence"/>
</dbReference>
<evidence type="ECO:0000313" key="4">
    <source>
        <dbReference type="EMBL" id="GAA4987913.1"/>
    </source>
</evidence>
<gene>
    <name evidence="4" type="ORF">GCM10023205_68510</name>
</gene>
<dbReference type="InterPro" id="IPR027051">
    <property type="entry name" value="XdhC_Rossmann_dom"/>
</dbReference>
<dbReference type="InterPro" id="IPR003777">
    <property type="entry name" value="XdhC_CoxI"/>
</dbReference>
<feature type="domain" description="XdhC Rossmann" evidence="3">
    <location>
        <begin position="185"/>
        <end position="327"/>
    </location>
</feature>
<dbReference type="Pfam" id="PF02625">
    <property type="entry name" value="XdhC_CoxI"/>
    <property type="match status" value="1"/>
</dbReference>
<evidence type="ECO:0000259" key="3">
    <source>
        <dbReference type="Pfam" id="PF13478"/>
    </source>
</evidence>